<accession>A0AA37S0P1</accession>
<gene>
    <name evidence="1" type="ORF">GCM10007914_05400</name>
</gene>
<keyword evidence="2" id="KW-1185">Reference proteome</keyword>
<dbReference type="EMBL" id="BSNE01000002">
    <property type="protein sequence ID" value="GLQ01659.1"/>
    <property type="molecule type" value="Genomic_DNA"/>
</dbReference>
<reference evidence="1" key="1">
    <citation type="journal article" date="2014" name="Int. J. Syst. Evol. Microbiol.">
        <title>Complete genome sequence of Corynebacterium casei LMG S-19264T (=DSM 44701T), isolated from a smear-ripened cheese.</title>
        <authorList>
            <consortium name="US DOE Joint Genome Institute (JGI-PGF)"/>
            <person name="Walter F."/>
            <person name="Albersmeier A."/>
            <person name="Kalinowski J."/>
            <person name="Ruckert C."/>
        </authorList>
    </citation>
    <scope>NUCLEOTIDE SEQUENCE</scope>
    <source>
        <strain evidence="1">NBRC 103034</strain>
    </source>
</reference>
<organism evidence="1 2">
    <name type="scientific">Pseudoalteromonas tetraodonis GFC</name>
    <dbReference type="NCBI Taxonomy" id="1315271"/>
    <lineage>
        <taxon>Bacteria</taxon>
        <taxon>Pseudomonadati</taxon>
        <taxon>Pseudomonadota</taxon>
        <taxon>Gammaproteobacteria</taxon>
        <taxon>Alteromonadales</taxon>
        <taxon>Pseudoalteromonadaceae</taxon>
        <taxon>Pseudoalteromonas</taxon>
    </lineage>
</organism>
<reference evidence="1" key="2">
    <citation type="submission" date="2023-01" db="EMBL/GenBank/DDBJ databases">
        <title>Draft genome sequence of Pseudoalteromonas tetraodonis strain NBRC 103034.</title>
        <authorList>
            <person name="Sun Q."/>
            <person name="Mori K."/>
        </authorList>
    </citation>
    <scope>NUCLEOTIDE SEQUENCE</scope>
    <source>
        <strain evidence="1">NBRC 103034</strain>
    </source>
</reference>
<proteinExistence type="predicted"/>
<sequence length="107" mass="12299">MTLKQVTSSQITDSKTRDYCNELVSLITDSQDWDIEQALNIHSRLDSYMNESLKHDDGFYSESELEFLIAFVAQLSTLFDSEKQKLAIEIIKKQKSKGAVNKYKSNI</sequence>
<evidence type="ECO:0000313" key="1">
    <source>
        <dbReference type="EMBL" id="GLQ01659.1"/>
    </source>
</evidence>
<protein>
    <submittedName>
        <fullName evidence="1">Uncharacterized protein</fullName>
    </submittedName>
</protein>
<name>A0AA37S0P1_9GAMM</name>
<evidence type="ECO:0000313" key="2">
    <source>
        <dbReference type="Proteomes" id="UP001161408"/>
    </source>
</evidence>
<dbReference type="Proteomes" id="UP001161408">
    <property type="component" value="Unassembled WGS sequence"/>
</dbReference>
<comment type="caution">
    <text evidence="1">The sequence shown here is derived from an EMBL/GenBank/DDBJ whole genome shotgun (WGS) entry which is preliminary data.</text>
</comment>
<dbReference type="RefSeq" id="WP_028833982.1">
    <property type="nucleotide sequence ID" value="NZ_BJXY01000005.1"/>
</dbReference>
<dbReference type="AlphaFoldDB" id="A0AA37S0P1"/>